<dbReference type="RefSeq" id="WP_055248486.1">
    <property type="nucleotide sequence ID" value="NZ_BSCI01000009.1"/>
</dbReference>
<evidence type="ECO:0000256" key="1">
    <source>
        <dbReference type="ARBA" id="ARBA00023015"/>
    </source>
</evidence>
<dbReference type="AlphaFoldDB" id="A0AA37QPP2"/>
<comment type="caution">
    <text evidence="5">The sequence shown here is derived from an EMBL/GenBank/DDBJ whole genome shotgun (WGS) entry which is preliminary data.</text>
</comment>
<dbReference type="PROSITE" id="PS50987">
    <property type="entry name" value="HTH_ARSR_2"/>
    <property type="match status" value="1"/>
</dbReference>
<dbReference type="GO" id="GO:0003677">
    <property type="term" value="F:DNA binding"/>
    <property type="evidence" value="ECO:0007669"/>
    <property type="project" value="UniProtKB-KW"/>
</dbReference>
<organism evidence="5 6">
    <name type="scientific">Coprococcus comes</name>
    <dbReference type="NCBI Taxonomy" id="410072"/>
    <lineage>
        <taxon>Bacteria</taxon>
        <taxon>Bacillati</taxon>
        <taxon>Bacillota</taxon>
        <taxon>Clostridia</taxon>
        <taxon>Lachnospirales</taxon>
        <taxon>Lachnospiraceae</taxon>
        <taxon>Coprococcus</taxon>
    </lineage>
</organism>
<dbReference type="Proteomes" id="UP001145109">
    <property type="component" value="Unassembled WGS sequence"/>
</dbReference>
<dbReference type="Gene3D" id="1.10.10.10">
    <property type="entry name" value="Winged helix-like DNA-binding domain superfamily/Winged helix DNA-binding domain"/>
    <property type="match status" value="1"/>
</dbReference>
<dbReference type="PANTHER" id="PTHR33154">
    <property type="entry name" value="TRANSCRIPTIONAL REGULATOR, ARSR FAMILY"/>
    <property type="match status" value="1"/>
</dbReference>
<dbReference type="Pfam" id="PF01022">
    <property type="entry name" value="HTH_5"/>
    <property type="match status" value="1"/>
</dbReference>
<dbReference type="InterPro" id="IPR036390">
    <property type="entry name" value="WH_DNA-bd_sf"/>
</dbReference>
<sequence>MVLDMFRYEGVEVVVSYFPVWEMFFSMHVLSNPEHHLTRRKWVEAKEKSYPDLIKEIRDLGEVTDSWILIIDSEKWSEIRQMEIVEMLHFFRNKNIYQWNEWVKRSVGKEMSVKERNRILDIVEKYYKCVFKNEEMILRPYLVRILQKEKEKCLKEGLWNWCGNVHSRLKIKQDTIVYKKNQEYGFEKKALNKIFITASTFVHPHLWMCNCSREIEVVKSVIVEPIQMDIPEDLVNVFKALGDKTRLKIVKLLLQEVHTTQELAKEIQVSEAAVSKHLKIMWEAGLVRKTKKGVYMEYEFKTEMIDFVPYKFYETMAN</sequence>
<dbReference type="GO" id="GO:0003700">
    <property type="term" value="F:DNA-binding transcription factor activity"/>
    <property type="evidence" value="ECO:0007669"/>
    <property type="project" value="InterPro"/>
</dbReference>
<dbReference type="CDD" id="cd00090">
    <property type="entry name" value="HTH_ARSR"/>
    <property type="match status" value="1"/>
</dbReference>
<reference evidence="5" key="1">
    <citation type="submission" date="2022-09" db="EMBL/GenBank/DDBJ databases">
        <title>Draft genome sequence of Coprococcus comes strain 31264.</title>
        <authorList>
            <person name="Atsushi H."/>
            <person name="Moriya O."/>
            <person name="Mitsuo S."/>
        </authorList>
    </citation>
    <scope>NUCLEOTIDE SEQUENCE</scope>
    <source>
        <strain evidence="5">JCM 31264</strain>
    </source>
</reference>
<keyword evidence="1" id="KW-0805">Transcription regulation</keyword>
<dbReference type="InterPro" id="IPR011991">
    <property type="entry name" value="ArsR-like_HTH"/>
</dbReference>
<dbReference type="InterPro" id="IPR001845">
    <property type="entry name" value="HTH_ArsR_DNA-bd_dom"/>
</dbReference>
<dbReference type="InterPro" id="IPR036388">
    <property type="entry name" value="WH-like_DNA-bd_sf"/>
</dbReference>
<accession>A0AA37QPP2</accession>
<evidence type="ECO:0000256" key="3">
    <source>
        <dbReference type="ARBA" id="ARBA00023163"/>
    </source>
</evidence>
<evidence type="ECO:0000313" key="5">
    <source>
        <dbReference type="EMBL" id="GLG87240.1"/>
    </source>
</evidence>
<protein>
    <submittedName>
        <fullName evidence="5">Transcriptional regulator</fullName>
    </submittedName>
</protein>
<dbReference type="SUPFAM" id="SSF46785">
    <property type="entry name" value="Winged helix' DNA-binding domain"/>
    <property type="match status" value="1"/>
</dbReference>
<dbReference type="EMBL" id="BSCI01000009">
    <property type="protein sequence ID" value="GLG87240.1"/>
    <property type="molecule type" value="Genomic_DNA"/>
</dbReference>
<dbReference type="InterPro" id="IPR051081">
    <property type="entry name" value="HTH_MetalResp_TranReg"/>
</dbReference>
<dbReference type="NCBIfam" id="NF033788">
    <property type="entry name" value="HTH_metalloreg"/>
    <property type="match status" value="1"/>
</dbReference>
<gene>
    <name evidence="5" type="ORF">comes_17850</name>
</gene>
<dbReference type="PRINTS" id="PR00778">
    <property type="entry name" value="HTHARSR"/>
</dbReference>
<proteinExistence type="predicted"/>
<dbReference type="PANTHER" id="PTHR33154:SF33">
    <property type="entry name" value="TRANSCRIPTIONAL REPRESSOR SDPR"/>
    <property type="match status" value="1"/>
</dbReference>
<keyword evidence="3" id="KW-0804">Transcription</keyword>
<feature type="domain" description="HTH arsR-type" evidence="4">
    <location>
        <begin position="226"/>
        <end position="318"/>
    </location>
</feature>
<keyword evidence="2" id="KW-0238">DNA-binding</keyword>
<name>A0AA37QPP2_9FIRM</name>
<evidence type="ECO:0000256" key="2">
    <source>
        <dbReference type="ARBA" id="ARBA00023125"/>
    </source>
</evidence>
<dbReference type="SMART" id="SM00418">
    <property type="entry name" value="HTH_ARSR"/>
    <property type="match status" value="1"/>
</dbReference>
<reference evidence="5" key="2">
    <citation type="submission" date="2022-11" db="EMBL/GenBank/DDBJ databases">
        <title>Draft genome sequence of Coprococcus comes strain 31264.</title>
        <authorList>
            <person name="Hisatomi A."/>
            <person name="Ohkuma M."/>
            <person name="Sakamoto M."/>
        </authorList>
    </citation>
    <scope>NUCLEOTIDE SEQUENCE</scope>
    <source>
        <strain evidence="5">JCM 31264</strain>
    </source>
</reference>
<evidence type="ECO:0000259" key="4">
    <source>
        <dbReference type="PROSITE" id="PS50987"/>
    </source>
</evidence>
<evidence type="ECO:0000313" key="6">
    <source>
        <dbReference type="Proteomes" id="UP001145109"/>
    </source>
</evidence>